<evidence type="ECO:0000256" key="1">
    <source>
        <dbReference type="ARBA" id="ARBA00001933"/>
    </source>
</evidence>
<dbReference type="Pfam" id="PF01063">
    <property type="entry name" value="Aminotran_4"/>
    <property type="match status" value="1"/>
</dbReference>
<dbReference type="PANTHER" id="PTHR42825:SF2">
    <property type="entry name" value="BRANCHED-CHAIN-AMINO-ACID AMINOTRANSFERASE 3, CHLOROPLASTIC-RELATED"/>
    <property type="match status" value="1"/>
</dbReference>
<comment type="similarity">
    <text evidence="2">Belongs to the class-IV pyridoxal-phosphate-dependent aminotransferase family.</text>
</comment>
<evidence type="ECO:0000313" key="9">
    <source>
        <dbReference type="Proteomes" id="UP000245946"/>
    </source>
</evidence>
<accession>A0A316ZJT5</accession>
<dbReference type="InterPro" id="IPR043132">
    <property type="entry name" value="BCAT-like_C"/>
</dbReference>
<dbReference type="SUPFAM" id="SSF56752">
    <property type="entry name" value="D-aminoacid aminotransferase-like PLP-dependent enzymes"/>
    <property type="match status" value="1"/>
</dbReference>
<dbReference type="PANTHER" id="PTHR42825">
    <property type="entry name" value="AMINO ACID AMINOTRANSFERASE"/>
    <property type="match status" value="1"/>
</dbReference>
<keyword evidence="9" id="KW-1185">Reference proteome</keyword>
<name>A0A316ZJT5_9BASI</name>
<dbReference type="STRING" id="58919.A0A316ZJT5"/>
<feature type="compositionally biased region" description="Polar residues" evidence="7">
    <location>
        <begin position="316"/>
        <end position="328"/>
    </location>
</feature>
<dbReference type="OrthoDB" id="409992at2759"/>
<evidence type="ECO:0000256" key="6">
    <source>
        <dbReference type="PIRSR" id="PIRSR006468-1"/>
    </source>
</evidence>
<feature type="modified residue" description="N6-(pyridoxal phosphate)lysine" evidence="6">
    <location>
        <position position="196"/>
    </location>
</feature>
<proteinExistence type="inferred from homology"/>
<dbReference type="Proteomes" id="UP000245946">
    <property type="component" value="Unassembled WGS sequence"/>
</dbReference>
<dbReference type="GO" id="GO:0004084">
    <property type="term" value="F:branched-chain-amino-acid transaminase activity"/>
    <property type="evidence" value="ECO:0007669"/>
    <property type="project" value="InterPro"/>
</dbReference>
<sequence>MSRPAPPPTSAIDWATLGFTERRVAGQVVCTWRDGAWGAPTWSSEPELKIHAAASCLNYGQQCFEGIKAFRTKAGSVHIFRPHANSARINLSARTASMPTIPQPLFLDALRKAVAGNLEFVPPYGPNASAGALYLRPLLIATGPSLILGPPKEFMFVVWCTPVGSLYGTGGALPAIDAFVLDTFDRSAPNGTGHTKLGGNYAPVFGPTAAAKAQGYPITLHLDSANHTHVDEFSTSNALALASKDGKQTLVVPESPSILRSVTKLSVCDLARRMGWTVERRPLAFDEVKRGDFVEFMAAGTAAGITPVRSISYNTKQPVRKATPSTNDPEADEQAWPEYEDAPDNEVKRIAFGDGKTAGENAVALWKELTSYQCGDLPDEFGWNWPKEGIVAEDAIRA</sequence>
<dbReference type="PIRSF" id="PIRSF006468">
    <property type="entry name" value="BCAT1"/>
    <property type="match status" value="1"/>
</dbReference>
<dbReference type="InterPro" id="IPR001544">
    <property type="entry name" value="Aminotrans_IV"/>
</dbReference>
<dbReference type="Gene3D" id="3.20.10.10">
    <property type="entry name" value="D-amino Acid Aminotransferase, subunit A, domain 2"/>
    <property type="match status" value="1"/>
</dbReference>
<keyword evidence="3 8" id="KW-0032">Aminotransferase</keyword>
<reference evidence="8 9" key="1">
    <citation type="journal article" date="2018" name="Mol. Biol. Evol.">
        <title>Broad Genomic Sampling Reveals a Smut Pathogenic Ancestry of the Fungal Clade Ustilaginomycotina.</title>
        <authorList>
            <person name="Kijpornyongpan T."/>
            <person name="Mondo S.J."/>
            <person name="Barry K."/>
            <person name="Sandor L."/>
            <person name="Lee J."/>
            <person name="Lipzen A."/>
            <person name="Pangilinan J."/>
            <person name="LaButti K."/>
            <person name="Hainaut M."/>
            <person name="Henrissat B."/>
            <person name="Grigoriev I.V."/>
            <person name="Spatafora J.W."/>
            <person name="Aime M.C."/>
        </authorList>
    </citation>
    <scope>NUCLEOTIDE SEQUENCE [LARGE SCALE GENOMIC DNA]</scope>
    <source>
        <strain evidence="8 9">MCA 4186</strain>
    </source>
</reference>
<dbReference type="InterPro" id="IPR036038">
    <property type="entry name" value="Aminotransferase-like"/>
</dbReference>
<evidence type="ECO:0000313" key="8">
    <source>
        <dbReference type="EMBL" id="PWO01399.1"/>
    </source>
</evidence>
<dbReference type="GO" id="GO:0009081">
    <property type="term" value="P:branched-chain amino acid metabolic process"/>
    <property type="evidence" value="ECO:0007669"/>
    <property type="project" value="InterPro"/>
</dbReference>
<dbReference type="Gene3D" id="3.30.470.10">
    <property type="match status" value="1"/>
</dbReference>
<dbReference type="EMBL" id="KZ819283">
    <property type="protein sequence ID" value="PWO01399.1"/>
    <property type="molecule type" value="Genomic_DNA"/>
</dbReference>
<dbReference type="InterPro" id="IPR043131">
    <property type="entry name" value="BCAT-like_N"/>
</dbReference>
<comment type="cofactor">
    <cofactor evidence="1">
        <name>pyridoxal 5'-phosphate</name>
        <dbReference type="ChEBI" id="CHEBI:597326"/>
    </cofactor>
</comment>
<keyword evidence="5" id="KW-0663">Pyridoxal phosphate</keyword>
<evidence type="ECO:0000256" key="2">
    <source>
        <dbReference type="ARBA" id="ARBA00009320"/>
    </source>
</evidence>
<evidence type="ECO:0000256" key="5">
    <source>
        <dbReference type="ARBA" id="ARBA00022898"/>
    </source>
</evidence>
<protein>
    <submittedName>
        <fullName evidence="8">Branched-chain amino acid aminotransferase II</fullName>
    </submittedName>
</protein>
<dbReference type="InterPro" id="IPR005786">
    <property type="entry name" value="B_amino_transII"/>
</dbReference>
<dbReference type="GeneID" id="37268294"/>
<evidence type="ECO:0000256" key="4">
    <source>
        <dbReference type="ARBA" id="ARBA00022679"/>
    </source>
</evidence>
<evidence type="ECO:0000256" key="7">
    <source>
        <dbReference type="SAM" id="MobiDB-lite"/>
    </source>
</evidence>
<feature type="region of interest" description="Disordered" evidence="7">
    <location>
        <begin position="316"/>
        <end position="335"/>
    </location>
</feature>
<organism evidence="8 9">
    <name type="scientific">Tilletiopsis washingtonensis</name>
    <dbReference type="NCBI Taxonomy" id="58919"/>
    <lineage>
        <taxon>Eukaryota</taxon>
        <taxon>Fungi</taxon>
        <taxon>Dikarya</taxon>
        <taxon>Basidiomycota</taxon>
        <taxon>Ustilaginomycotina</taxon>
        <taxon>Exobasidiomycetes</taxon>
        <taxon>Entylomatales</taxon>
        <taxon>Entylomatales incertae sedis</taxon>
        <taxon>Tilletiopsis</taxon>
    </lineage>
</organism>
<dbReference type="AlphaFoldDB" id="A0A316ZJT5"/>
<evidence type="ECO:0000256" key="3">
    <source>
        <dbReference type="ARBA" id="ARBA00022576"/>
    </source>
</evidence>
<keyword evidence="4 8" id="KW-0808">Transferase</keyword>
<dbReference type="RefSeq" id="XP_025601677.1">
    <property type="nucleotide sequence ID" value="XM_025740750.1"/>
</dbReference>
<gene>
    <name evidence="8" type="ORF">FA09DRAFT_314179</name>
</gene>